<dbReference type="Gene3D" id="1.20.1250.20">
    <property type="entry name" value="MFS general substrate transporter like domains"/>
    <property type="match status" value="2"/>
</dbReference>
<feature type="transmembrane region" description="Helical" evidence="7">
    <location>
        <begin position="152"/>
        <end position="172"/>
    </location>
</feature>
<proteinExistence type="predicted"/>
<dbReference type="InterPro" id="IPR020846">
    <property type="entry name" value="MFS_dom"/>
</dbReference>
<keyword evidence="2" id="KW-0813">Transport</keyword>
<keyword evidence="6 7" id="KW-0472">Membrane</keyword>
<accession>A0A8H2P2T9</accession>
<dbReference type="RefSeq" id="WP_224789094.1">
    <property type="nucleotide sequence ID" value="NZ_CABVIE010000011.1"/>
</dbReference>
<keyword evidence="4" id="KW-0058">Aromatic hydrocarbons catabolism</keyword>
<keyword evidence="5 7" id="KW-1133">Transmembrane helix</keyword>
<dbReference type="GO" id="GO:0022857">
    <property type="term" value="F:transmembrane transporter activity"/>
    <property type="evidence" value="ECO:0007669"/>
    <property type="project" value="InterPro"/>
</dbReference>
<dbReference type="InterPro" id="IPR036259">
    <property type="entry name" value="MFS_trans_sf"/>
</dbReference>
<feature type="transmembrane region" description="Helical" evidence="7">
    <location>
        <begin position="252"/>
        <end position="273"/>
    </location>
</feature>
<feature type="transmembrane region" description="Helical" evidence="7">
    <location>
        <begin position="91"/>
        <end position="110"/>
    </location>
</feature>
<feature type="transmembrane region" description="Helical" evidence="7">
    <location>
        <begin position="116"/>
        <end position="140"/>
    </location>
</feature>
<feature type="transmembrane region" description="Helical" evidence="7">
    <location>
        <begin position="285"/>
        <end position="308"/>
    </location>
</feature>
<evidence type="ECO:0000256" key="4">
    <source>
        <dbReference type="ARBA" id="ARBA00022797"/>
    </source>
</evidence>
<feature type="transmembrane region" description="Helical" evidence="7">
    <location>
        <begin position="344"/>
        <end position="362"/>
    </location>
</feature>
<comment type="subcellular location">
    <subcellularLocation>
        <location evidence="1">Membrane</location>
        <topology evidence="1">Multi-pass membrane protein</topology>
    </subcellularLocation>
</comment>
<dbReference type="EMBL" id="CABVIE010000011">
    <property type="protein sequence ID" value="VVP15400.1"/>
    <property type="molecule type" value="Genomic_DNA"/>
</dbReference>
<dbReference type="GO" id="GO:0005886">
    <property type="term" value="C:plasma membrane"/>
    <property type="evidence" value="ECO:0007669"/>
    <property type="project" value="TreeGrafter"/>
</dbReference>
<feature type="transmembrane region" description="Helical" evidence="7">
    <location>
        <begin position="59"/>
        <end position="79"/>
    </location>
</feature>
<evidence type="ECO:0000313" key="10">
    <source>
        <dbReference type="Proteomes" id="UP000325723"/>
    </source>
</evidence>
<dbReference type="CDD" id="cd17319">
    <property type="entry name" value="MFS_ExuT_GudP_like"/>
    <property type="match status" value="1"/>
</dbReference>
<evidence type="ECO:0000256" key="2">
    <source>
        <dbReference type="ARBA" id="ARBA00022448"/>
    </source>
</evidence>
<keyword evidence="3 7" id="KW-0812">Transmembrane</keyword>
<dbReference type="InterPro" id="IPR011701">
    <property type="entry name" value="MFS"/>
</dbReference>
<evidence type="ECO:0000256" key="7">
    <source>
        <dbReference type="SAM" id="Phobius"/>
    </source>
</evidence>
<evidence type="ECO:0000256" key="5">
    <source>
        <dbReference type="ARBA" id="ARBA00022989"/>
    </source>
</evidence>
<feature type="domain" description="Major facilitator superfamily (MFS) profile" evidence="8">
    <location>
        <begin position="26"/>
        <end position="433"/>
    </location>
</feature>
<organism evidence="9 10">
    <name type="scientific">Pseudomonas fluorescens</name>
    <dbReference type="NCBI Taxonomy" id="294"/>
    <lineage>
        <taxon>Bacteria</taxon>
        <taxon>Pseudomonadati</taxon>
        <taxon>Pseudomonadota</taxon>
        <taxon>Gammaproteobacteria</taxon>
        <taxon>Pseudomonadales</taxon>
        <taxon>Pseudomonadaceae</taxon>
        <taxon>Pseudomonas</taxon>
    </lineage>
</organism>
<feature type="transmembrane region" description="Helical" evidence="7">
    <location>
        <begin position="320"/>
        <end position="338"/>
    </location>
</feature>
<reference evidence="9 10" key="1">
    <citation type="submission" date="2019-09" db="EMBL/GenBank/DDBJ databases">
        <authorList>
            <person name="Chandra G."/>
            <person name="Truman W A."/>
        </authorList>
    </citation>
    <scope>NUCLEOTIDE SEQUENCE [LARGE SCALE GENOMIC DNA]</scope>
    <source>
        <strain evidence="9">PS900</strain>
    </source>
</reference>
<evidence type="ECO:0000259" key="8">
    <source>
        <dbReference type="PROSITE" id="PS50850"/>
    </source>
</evidence>
<evidence type="ECO:0000256" key="6">
    <source>
        <dbReference type="ARBA" id="ARBA00023136"/>
    </source>
</evidence>
<dbReference type="FunFam" id="1.20.1250.20:FF:000018">
    <property type="entry name" value="MFS transporter permease"/>
    <property type="match status" value="1"/>
</dbReference>
<dbReference type="PANTHER" id="PTHR43791:SF30">
    <property type="entry name" value="INNER MEMBRANE TRANSPORT PROTEIN RHMT"/>
    <property type="match status" value="1"/>
</dbReference>
<evidence type="ECO:0000256" key="1">
    <source>
        <dbReference type="ARBA" id="ARBA00004141"/>
    </source>
</evidence>
<dbReference type="AlphaFoldDB" id="A0A8H2P2T9"/>
<sequence>MMSKKTTSAQHAAAIESAIAKCRWKLLPFLALMFALAMIDRSNVGFAKAALQTDVGLSNAAFALGAGIFFIGYAIFEVPSNLMLHRIGARLWLSRIMITWGLVSAAMMFTRDETTFYVLRFLLGVAEAGFSPGVILYLTYWFPAQRRGQAIGIYYFGLPMALMLGSPLSGWLLEMHDMFNLTNWQWMFLVEGLAAVVVGIIALFYLKSKPQDAPWLTREEKAALSQELEAEDKLKLAHGPNNLLGLVRNKRVLKFILIYFSVQVSVYGVIFYLPTRIAELLGTTVGLKVGMFISLPWLCAAVAMYFVTRYADRRGAHLKMAMCMLGMAALGIAASALLNSFATVLLAFCFAAAGFVTVQPLFWTLPTGYLGGVAAAGGIALIGSMGNIGGFVAPMLKANMEVWFTDPRAGMLSLSAAGLVGVYLLWTLRVPKEQLLVRQSPLDGVAGNAQASSNP</sequence>
<dbReference type="PROSITE" id="PS50850">
    <property type="entry name" value="MFS"/>
    <property type="match status" value="1"/>
</dbReference>
<dbReference type="SUPFAM" id="SSF103473">
    <property type="entry name" value="MFS general substrate transporter"/>
    <property type="match status" value="1"/>
</dbReference>
<feature type="transmembrane region" description="Helical" evidence="7">
    <location>
        <begin position="184"/>
        <end position="206"/>
    </location>
</feature>
<comment type="caution">
    <text evidence="9">The sequence shown here is derived from an EMBL/GenBank/DDBJ whole genome shotgun (WGS) entry which is preliminary data.</text>
</comment>
<feature type="transmembrane region" description="Helical" evidence="7">
    <location>
        <begin position="369"/>
        <end position="389"/>
    </location>
</feature>
<feature type="transmembrane region" description="Helical" evidence="7">
    <location>
        <begin position="409"/>
        <end position="428"/>
    </location>
</feature>
<name>A0A8H2P2T9_PSEFL</name>
<protein>
    <submittedName>
        <fullName evidence="9">Inner membrane transport protein RhmT</fullName>
    </submittedName>
</protein>
<dbReference type="Pfam" id="PF07690">
    <property type="entry name" value="MFS_1"/>
    <property type="match status" value="1"/>
</dbReference>
<evidence type="ECO:0000313" key="9">
    <source>
        <dbReference type="EMBL" id="VVP15400.1"/>
    </source>
</evidence>
<gene>
    <name evidence="9" type="primary">rhmT_1</name>
    <name evidence="9" type="ORF">PS900_03566</name>
</gene>
<dbReference type="PANTHER" id="PTHR43791">
    <property type="entry name" value="PERMEASE-RELATED"/>
    <property type="match status" value="1"/>
</dbReference>
<evidence type="ECO:0000256" key="3">
    <source>
        <dbReference type="ARBA" id="ARBA00022692"/>
    </source>
</evidence>
<dbReference type="Proteomes" id="UP000325723">
    <property type="component" value="Unassembled WGS sequence"/>
</dbReference>